<keyword evidence="3" id="KW-0963">Cytoplasm</keyword>
<feature type="active site" description="Nucleophile" evidence="4">
    <location>
        <position position="379"/>
    </location>
</feature>
<feature type="region of interest" description="Linear diubiquitin binding" evidence="5">
    <location>
        <begin position="345"/>
        <end position="346"/>
    </location>
</feature>
<evidence type="ECO:0000256" key="2">
    <source>
        <dbReference type="ARBA" id="ARBA00010267"/>
    </source>
</evidence>
<dbReference type="PRINTS" id="PR02055">
    <property type="entry name" value="PROTEINF105"/>
</dbReference>
<dbReference type="PRINTS" id="PR02057">
    <property type="entry name" value="PROTEINF105B"/>
</dbReference>
<comment type="subcellular location">
    <subcellularLocation>
        <location evidence="1">Cytoplasm</location>
    </subcellularLocation>
</comment>
<evidence type="ECO:0000256" key="3">
    <source>
        <dbReference type="ARBA" id="ARBA00022490"/>
    </source>
</evidence>
<feature type="site" description="Linear diubiquitin binding" evidence="5">
    <location>
        <position position="565"/>
    </location>
</feature>
<keyword evidence="8" id="KW-1185">Reference proteome</keyword>
<reference evidence="7" key="1">
    <citation type="journal article" date="2022" name="bioRxiv">
        <title>Sequencing and chromosome-scale assembly of the giantPleurodeles waltlgenome.</title>
        <authorList>
            <person name="Brown T."/>
            <person name="Elewa A."/>
            <person name="Iarovenko S."/>
            <person name="Subramanian E."/>
            <person name="Araus A.J."/>
            <person name="Petzold A."/>
            <person name="Susuki M."/>
            <person name="Suzuki K.-i.T."/>
            <person name="Hayashi T."/>
            <person name="Toyoda A."/>
            <person name="Oliveira C."/>
            <person name="Osipova E."/>
            <person name="Leigh N.D."/>
            <person name="Simon A."/>
            <person name="Yun M.H."/>
        </authorList>
    </citation>
    <scope>NUCLEOTIDE SEQUENCE</scope>
    <source>
        <strain evidence="7">20211129_DDA</strain>
        <tissue evidence="7">Liver</tissue>
    </source>
</reference>
<dbReference type="GO" id="GO:0050728">
    <property type="term" value="P:negative regulation of inflammatory response"/>
    <property type="evidence" value="ECO:0007669"/>
    <property type="project" value="TreeGrafter"/>
</dbReference>
<comment type="similarity">
    <text evidence="2">Belongs to the peptidase C65 family. Otulin subfamily.</text>
</comment>
<dbReference type="EMBL" id="JANPWB010000003">
    <property type="protein sequence ID" value="KAJ1203938.1"/>
    <property type="molecule type" value="Genomic_DNA"/>
</dbReference>
<feature type="compositionally biased region" description="Basic and acidic residues" evidence="6">
    <location>
        <begin position="176"/>
        <end position="197"/>
    </location>
</feature>
<feature type="active site" evidence="4">
    <location>
        <position position="589"/>
    </location>
</feature>
<dbReference type="GO" id="GO:0045087">
    <property type="term" value="P:innate immune response"/>
    <property type="evidence" value="ECO:0007669"/>
    <property type="project" value="TreeGrafter"/>
</dbReference>
<feature type="active site" evidence="4">
    <location>
        <position position="376"/>
    </location>
</feature>
<evidence type="ECO:0000256" key="1">
    <source>
        <dbReference type="ARBA" id="ARBA00004496"/>
    </source>
</evidence>
<dbReference type="GO" id="GO:0005737">
    <property type="term" value="C:cytoplasm"/>
    <property type="evidence" value="ECO:0007669"/>
    <property type="project" value="UniProtKB-SubCell"/>
</dbReference>
<organism evidence="7 8">
    <name type="scientific">Pleurodeles waltl</name>
    <name type="common">Iberian ribbed newt</name>
    <dbReference type="NCBI Taxonomy" id="8319"/>
    <lineage>
        <taxon>Eukaryota</taxon>
        <taxon>Metazoa</taxon>
        <taxon>Chordata</taxon>
        <taxon>Craniata</taxon>
        <taxon>Vertebrata</taxon>
        <taxon>Euteleostomi</taxon>
        <taxon>Amphibia</taxon>
        <taxon>Batrachia</taxon>
        <taxon>Caudata</taxon>
        <taxon>Salamandroidea</taxon>
        <taxon>Salamandridae</taxon>
        <taxon>Pleurodelinae</taxon>
        <taxon>Pleurodeles</taxon>
    </lineage>
</organism>
<feature type="compositionally biased region" description="Basic and acidic residues" evidence="6">
    <location>
        <begin position="100"/>
        <end position="113"/>
    </location>
</feature>
<evidence type="ECO:0000313" key="8">
    <source>
        <dbReference type="Proteomes" id="UP001066276"/>
    </source>
</evidence>
<feature type="region of interest" description="Linear diubiquitin binding" evidence="5">
    <location>
        <begin position="534"/>
        <end position="540"/>
    </location>
</feature>
<evidence type="ECO:0000256" key="4">
    <source>
        <dbReference type="PIRSR" id="PIRSR623237-1"/>
    </source>
</evidence>
<name>A0AAV7VRL5_PLEWA</name>
<proteinExistence type="inferred from homology"/>
<feature type="compositionally biased region" description="Polar residues" evidence="6">
    <location>
        <begin position="116"/>
        <end position="132"/>
    </location>
</feature>
<sequence length="604" mass="68624">MSPRKHRNRRKGKRGGGRGVRNSNSSHDGLVKYPPKEESVKLVEELQEETHQLEPEFLTCARQTPPNFIKEANKQNVEEINTIEGVFPENVPAPVVNSDNGRRKSTTEEEAIAHKAQSSPGQAAEATSTCLTPHTPPDNHKLCSADGPQNHSTGQLKRPPRGTKAVDACPEDAEDVERQKSPARDVEHTSKDTKPQRDIASSFKTSKSDREVQHASAKNQADCGIPIVTKNGDLAREHSSRKNKHDKDIEDDAEPIETLPTQPAAVSESKVSRQSSGIPMEAGSCDENIGSSGLFTEMEQEIDSEEDIYRDEEEIETEGVRTDPEGSNKLGLAPEMNIMEYCYKEWRGQTEVAQLMKKGYEAVSQDFTSIRRVRGDNYCALRAVLFQAMSQTTELPKWLQNSDLFELPAKLMSTYDWIKRWKLRYSFEEEHINPQLDQIGEHLELLKKKWQNLSEINIPADKQTACDEVFQNEHEAYCLYEAVKFLMLCKAIDLYNDNLEGKEVPMFSWLLFARNTSSNPQEFMENHLNQVGYTGGLEQVEMFLLGYAVQHTIKVYRLYKHDTDEFITLYPSDQEDWPVVSLITEDDRHYNVPVGIFQTEELET</sequence>
<feature type="region of interest" description="Linear diubiquitin binding" evidence="5">
    <location>
        <begin position="586"/>
        <end position="588"/>
    </location>
</feature>
<dbReference type="InterPro" id="IPR023235">
    <property type="entry name" value="FAM105"/>
</dbReference>
<evidence type="ECO:0000256" key="5">
    <source>
        <dbReference type="PIRSR" id="PIRSR623237-2"/>
    </source>
</evidence>
<evidence type="ECO:0000256" key="6">
    <source>
        <dbReference type="SAM" id="MobiDB-lite"/>
    </source>
</evidence>
<feature type="region of interest" description="Disordered" evidence="6">
    <location>
        <begin position="1"/>
        <end position="36"/>
    </location>
</feature>
<dbReference type="GO" id="GO:1990108">
    <property type="term" value="P:protein linear deubiquitination"/>
    <property type="evidence" value="ECO:0007669"/>
    <property type="project" value="InterPro"/>
</dbReference>
<protein>
    <recommendedName>
        <fullName evidence="9">Ubiquitinyl hydrolase 1</fullName>
    </recommendedName>
</protein>
<comment type="caution">
    <text evidence="7">The sequence shown here is derived from an EMBL/GenBank/DDBJ whole genome shotgun (WGS) entry which is preliminary data.</text>
</comment>
<feature type="compositionally biased region" description="Basic and acidic residues" evidence="6">
    <location>
        <begin position="233"/>
        <end position="248"/>
    </location>
</feature>
<feature type="compositionally biased region" description="Basic residues" evidence="6">
    <location>
        <begin position="1"/>
        <end position="16"/>
    </location>
</feature>
<dbReference type="GO" id="GO:0010803">
    <property type="term" value="P:regulation of tumor necrosis factor-mediated signaling pathway"/>
    <property type="evidence" value="ECO:0007669"/>
    <property type="project" value="TreeGrafter"/>
</dbReference>
<dbReference type="AlphaFoldDB" id="A0AAV7VRL5"/>
<dbReference type="InterPro" id="IPR023237">
    <property type="entry name" value="Otulin"/>
</dbReference>
<dbReference type="PANTHER" id="PTHR33662:SF2">
    <property type="entry name" value="UBIQUITIN THIOESTERASE OTULIN"/>
    <property type="match status" value="1"/>
</dbReference>
<accession>A0AAV7VRL5</accession>
<dbReference type="Pfam" id="PF16218">
    <property type="entry name" value="Peptidase_C101"/>
    <property type="match status" value="1"/>
</dbReference>
<dbReference type="GO" id="GO:0004843">
    <property type="term" value="F:cysteine-type deubiquitinase activity"/>
    <property type="evidence" value="ECO:0007669"/>
    <property type="project" value="InterPro"/>
</dbReference>
<gene>
    <name evidence="7" type="ORF">NDU88_007719</name>
</gene>
<evidence type="ECO:0000313" key="7">
    <source>
        <dbReference type="EMBL" id="KAJ1203938.1"/>
    </source>
</evidence>
<feature type="region of interest" description="Linear diubiquitin binding" evidence="5">
    <location>
        <begin position="374"/>
        <end position="376"/>
    </location>
</feature>
<dbReference type="Proteomes" id="UP001066276">
    <property type="component" value="Chromosome 2_1"/>
</dbReference>
<feature type="region of interest" description="Disordered" evidence="6">
    <location>
        <begin position="83"/>
        <end position="291"/>
    </location>
</feature>
<evidence type="ECO:0008006" key="9">
    <source>
        <dbReference type="Google" id="ProtNLM"/>
    </source>
</evidence>
<dbReference type="PANTHER" id="PTHR33662">
    <property type="entry name" value="OTU DEUBIQUITINASE WITH LINEAR LINKAGE-SPECIFICITY A-RELATED"/>
    <property type="match status" value="1"/>
</dbReference>